<dbReference type="EMBL" id="KN847552">
    <property type="protein sequence ID" value="KIW01886.1"/>
    <property type="molecule type" value="Genomic_DNA"/>
</dbReference>
<evidence type="ECO:0000313" key="11">
    <source>
        <dbReference type="EMBL" id="KIW01886.1"/>
    </source>
</evidence>
<dbReference type="Proteomes" id="UP000053259">
    <property type="component" value="Unassembled WGS sequence"/>
</dbReference>
<keyword evidence="13" id="KW-1185">Reference proteome</keyword>
<feature type="compositionally biased region" description="Basic and acidic residues" evidence="8">
    <location>
        <begin position="159"/>
        <end position="181"/>
    </location>
</feature>
<evidence type="ECO:0000256" key="5">
    <source>
        <dbReference type="ARBA" id="ARBA00022989"/>
    </source>
</evidence>
<feature type="compositionally biased region" description="Low complexity" evidence="8">
    <location>
        <begin position="51"/>
        <end position="60"/>
    </location>
</feature>
<dbReference type="GO" id="GO:0000329">
    <property type="term" value="C:fungal-type vacuole membrane"/>
    <property type="evidence" value="ECO:0007669"/>
    <property type="project" value="TreeGrafter"/>
</dbReference>
<reference evidence="11 13" key="1">
    <citation type="submission" date="2015-01" db="EMBL/GenBank/DDBJ databases">
        <title>The Genome Sequence of Ochroconis gallopava CBS43764.</title>
        <authorList>
            <consortium name="The Broad Institute Genomics Platform"/>
            <person name="Cuomo C."/>
            <person name="de Hoog S."/>
            <person name="Gorbushina A."/>
            <person name="Stielow B."/>
            <person name="Teixiera M."/>
            <person name="Abouelleil A."/>
            <person name="Chapman S.B."/>
            <person name="Priest M."/>
            <person name="Young S.K."/>
            <person name="Wortman J."/>
            <person name="Nusbaum C."/>
            <person name="Birren B."/>
        </authorList>
    </citation>
    <scope>NUCLEOTIDE SEQUENCE [LARGE SCALE GENOMIC DNA]</scope>
    <source>
        <strain evidence="11 13">CBS 43764</strain>
    </source>
</reference>
<proteinExistence type="inferred from homology"/>
<sequence>MNYGKNRIKSAARKAAWKADTKWDEYNPFNRTVSRTTSRTLSGGPGYDVEAAAGNGRAAASSPGYNVDSVGRDREVPTEPYNDGTSTEEQNGTNVPSGSPTSYTDVESHSGAAADYYHPSVGGNSSQSDTLNGEAVSRTGSHSHKKTHGRSLDGVPEGKAVDGQEKPYPRNSDDIEAERKRRRDDAFKRKIPIWQQVRTVLFPRWITINWLILAAPVGIALHFTSVDPLAVFIVNFLAIIPLAGLLSFATEELALRVGEVLGGLLNASFGNAVELIVGIIALAKKEIIIVQTSLIGSMLSNLLLVMGMCFFFGGLQRIEQHFNMTVAQTAASILALAVGGILIPTAFTWGGGAANVDGNRDEKLSYGTAIILLIVYACYLLFQLKSHKEVYNAPSKKVEKRKGAKKSEGEALAAFAQVGHMGVGATAGQKIQQGAYHEPEEDEEEPQLTMIGALIALCAATALIGVCAEFLVDSINEVTCKYHVSQYFVGLILLPIVGNAAEHATAVTVAVKDKMDLAIGVAVGSSMQIALLVLPLMVILGWIIGADMTLVFDDFQIVVLFMAIVLVNYLIGDGKSHWLEGVLLMALYIIIAVASWFYPKEQPGTCSGT</sequence>
<dbReference type="EMBL" id="KN847552">
    <property type="protein sequence ID" value="KIW01887.1"/>
    <property type="molecule type" value="Genomic_DNA"/>
</dbReference>
<evidence type="ECO:0000256" key="3">
    <source>
        <dbReference type="ARBA" id="ARBA00022448"/>
    </source>
</evidence>
<dbReference type="STRING" id="253628.A0A0D1XHZ8"/>
<dbReference type="GeneID" id="27314706"/>
<dbReference type="PANTHER" id="PTHR31503">
    <property type="entry name" value="VACUOLAR CALCIUM ION TRANSPORTER"/>
    <property type="match status" value="1"/>
</dbReference>
<dbReference type="Pfam" id="PF01699">
    <property type="entry name" value="Na_Ca_ex"/>
    <property type="match status" value="2"/>
</dbReference>
<feature type="region of interest" description="Disordered" evidence="8">
    <location>
        <begin position="35"/>
        <end position="181"/>
    </location>
</feature>
<comment type="similarity">
    <text evidence="2">Belongs to the Ca(2+):cation antiporter (CaCA) (TC 2.A.19) family.</text>
</comment>
<comment type="subcellular location">
    <subcellularLocation>
        <location evidence="1">Endomembrane system</location>
        <topology evidence="1">Multi-pass membrane protein</topology>
    </subcellularLocation>
</comment>
<dbReference type="InterPro" id="IPR004837">
    <property type="entry name" value="NaCa_Exmemb"/>
</dbReference>
<feature type="compositionally biased region" description="Polar residues" evidence="8">
    <location>
        <begin position="83"/>
        <end position="105"/>
    </location>
</feature>
<feature type="transmembrane region" description="Helical" evidence="9">
    <location>
        <begin position="484"/>
        <end position="505"/>
    </location>
</feature>
<dbReference type="Gene3D" id="1.20.1420.30">
    <property type="entry name" value="NCX, central ion-binding region"/>
    <property type="match status" value="2"/>
</dbReference>
<keyword evidence="4 9" id="KW-0812">Transmembrane</keyword>
<evidence type="ECO:0000256" key="2">
    <source>
        <dbReference type="ARBA" id="ARBA00008170"/>
    </source>
</evidence>
<evidence type="ECO:0000256" key="8">
    <source>
        <dbReference type="SAM" id="MobiDB-lite"/>
    </source>
</evidence>
<dbReference type="RefSeq" id="XP_016211755.1">
    <property type="nucleotide sequence ID" value="XM_016360416.1"/>
</dbReference>
<feature type="transmembrane region" description="Helical" evidence="9">
    <location>
        <begin position="364"/>
        <end position="382"/>
    </location>
</feature>
<keyword evidence="7 9" id="KW-0472">Membrane</keyword>
<evidence type="ECO:0000256" key="4">
    <source>
        <dbReference type="ARBA" id="ARBA00022692"/>
    </source>
</evidence>
<feature type="domain" description="Sodium/calcium exchanger membrane region" evidence="10">
    <location>
        <begin position="229"/>
        <end position="384"/>
    </location>
</feature>
<feature type="transmembrane region" description="Helical" evidence="9">
    <location>
        <begin position="517"/>
        <end position="543"/>
    </location>
</feature>
<evidence type="ECO:0000256" key="7">
    <source>
        <dbReference type="ARBA" id="ARBA00023136"/>
    </source>
</evidence>
<dbReference type="RefSeq" id="XP_016211756.1">
    <property type="nucleotide sequence ID" value="XM_016360417.1"/>
</dbReference>
<dbReference type="PANTHER" id="PTHR31503:SF20">
    <property type="entry name" value="CA(2+)_H(+) EXCHANGER, PUTATIVE (EUROFUNG)-RELATED"/>
    <property type="match status" value="1"/>
</dbReference>
<feature type="transmembrane region" description="Helical" evidence="9">
    <location>
        <begin position="555"/>
        <end position="571"/>
    </location>
</feature>
<evidence type="ECO:0000256" key="9">
    <source>
        <dbReference type="SAM" id="Phobius"/>
    </source>
</evidence>
<feature type="compositionally biased region" description="Polar residues" evidence="8">
    <location>
        <begin position="122"/>
        <end position="131"/>
    </location>
</feature>
<protein>
    <submittedName>
        <fullName evidence="11 12">Calcium/proton exchanger</fullName>
    </submittedName>
</protein>
<dbReference type="InterPro" id="IPR004713">
    <property type="entry name" value="CaH_exchang"/>
</dbReference>
<feature type="transmembrane region" description="Helical" evidence="9">
    <location>
        <begin position="288"/>
        <end position="312"/>
    </location>
</feature>
<feature type="transmembrane region" description="Helical" evidence="9">
    <location>
        <begin position="578"/>
        <end position="598"/>
    </location>
</feature>
<evidence type="ECO:0000256" key="1">
    <source>
        <dbReference type="ARBA" id="ARBA00004127"/>
    </source>
</evidence>
<dbReference type="GO" id="GO:0015369">
    <property type="term" value="F:calcium:proton antiporter activity"/>
    <property type="evidence" value="ECO:0007669"/>
    <property type="project" value="UniProtKB-ARBA"/>
</dbReference>
<keyword evidence="5 9" id="KW-1133">Transmembrane helix</keyword>
<keyword evidence="3" id="KW-0813">Transport</keyword>
<dbReference type="OrthoDB" id="1699231at2759"/>
<dbReference type="AlphaFoldDB" id="A0A0D1XHZ8"/>
<feature type="transmembrane region" description="Helical" evidence="9">
    <location>
        <begin position="205"/>
        <end position="223"/>
    </location>
</feature>
<dbReference type="InterPro" id="IPR044880">
    <property type="entry name" value="NCX_ion-bd_dom_sf"/>
</dbReference>
<accession>A0A0D1XHZ8</accession>
<evidence type="ECO:0000313" key="12">
    <source>
        <dbReference type="EMBL" id="KIW01887.1"/>
    </source>
</evidence>
<organism evidence="11 13">
    <name type="scientific">Verruconis gallopava</name>
    <dbReference type="NCBI Taxonomy" id="253628"/>
    <lineage>
        <taxon>Eukaryota</taxon>
        <taxon>Fungi</taxon>
        <taxon>Dikarya</taxon>
        <taxon>Ascomycota</taxon>
        <taxon>Pezizomycotina</taxon>
        <taxon>Dothideomycetes</taxon>
        <taxon>Pleosporomycetidae</taxon>
        <taxon>Venturiales</taxon>
        <taxon>Sympoventuriaceae</taxon>
        <taxon>Verruconis</taxon>
    </lineage>
</organism>
<dbReference type="HOGENOM" id="CLU_008721_4_3_1"/>
<dbReference type="GO" id="GO:0012505">
    <property type="term" value="C:endomembrane system"/>
    <property type="evidence" value="ECO:0007669"/>
    <property type="project" value="UniProtKB-SubCell"/>
</dbReference>
<evidence type="ECO:0000259" key="10">
    <source>
        <dbReference type="Pfam" id="PF01699"/>
    </source>
</evidence>
<evidence type="ECO:0000313" key="13">
    <source>
        <dbReference type="Proteomes" id="UP000053259"/>
    </source>
</evidence>
<feature type="transmembrane region" description="Helical" evidence="9">
    <location>
        <begin position="260"/>
        <end position="282"/>
    </location>
</feature>
<name>A0A0D1XHZ8_9PEZI</name>
<feature type="transmembrane region" description="Helical" evidence="9">
    <location>
        <begin position="333"/>
        <end position="352"/>
    </location>
</feature>
<feature type="transmembrane region" description="Helical" evidence="9">
    <location>
        <begin position="451"/>
        <end position="472"/>
    </location>
</feature>
<gene>
    <name evidence="11" type="ORF">PV09_06733</name>
</gene>
<keyword evidence="6" id="KW-0406">Ion transport</keyword>
<dbReference type="GO" id="GO:0006874">
    <property type="term" value="P:intracellular calcium ion homeostasis"/>
    <property type="evidence" value="ECO:0007669"/>
    <property type="project" value="TreeGrafter"/>
</dbReference>
<feature type="transmembrane region" description="Helical" evidence="9">
    <location>
        <begin position="229"/>
        <end position="248"/>
    </location>
</feature>
<feature type="domain" description="Sodium/calcium exchanger membrane region" evidence="10">
    <location>
        <begin position="454"/>
        <end position="596"/>
    </location>
</feature>
<evidence type="ECO:0000256" key="6">
    <source>
        <dbReference type="ARBA" id="ARBA00023065"/>
    </source>
</evidence>
<dbReference type="FunFam" id="1.20.1420.30:FF:000011">
    <property type="entry name" value="Vacuolar calcium ion transporter"/>
    <property type="match status" value="1"/>
</dbReference>
<dbReference type="VEuPathDB" id="FungiDB:PV09_06733"/>